<sequence length="160" mass="16792">MRRAYTWHRPDLALGSALVVLAGVVASSAAALPRGAGFFASAQFFPYLIATGLALVGLVIVRGARQPEDSQEAVPRLDGWAVLLIAAGLVAELVLLDTLGWIPAATVLFAAASRAFGERRLWLDILIGLALAGVLFVGFDQGLGLDLPVGSLVENWLDAD</sequence>
<evidence type="ECO:0000313" key="4">
    <source>
        <dbReference type="Proteomes" id="UP001597299"/>
    </source>
</evidence>
<feature type="transmembrane region" description="Helical" evidence="1">
    <location>
        <begin position="44"/>
        <end position="61"/>
    </location>
</feature>
<dbReference type="Pfam" id="PF07331">
    <property type="entry name" value="TctB"/>
    <property type="match status" value="1"/>
</dbReference>
<feature type="transmembrane region" description="Helical" evidence="1">
    <location>
        <begin position="81"/>
        <end position="109"/>
    </location>
</feature>
<organism evidence="3 4">
    <name type="scientific">Ancylobacter oerskovii</name>
    <dbReference type="NCBI Taxonomy" id="459519"/>
    <lineage>
        <taxon>Bacteria</taxon>
        <taxon>Pseudomonadati</taxon>
        <taxon>Pseudomonadota</taxon>
        <taxon>Alphaproteobacteria</taxon>
        <taxon>Hyphomicrobiales</taxon>
        <taxon>Xanthobacteraceae</taxon>
        <taxon>Ancylobacter</taxon>
    </lineage>
</organism>
<evidence type="ECO:0000313" key="3">
    <source>
        <dbReference type="EMBL" id="MFD2140590.1"/>
    </source>
</evidence>
<name>A0ABW4YWN2_9HYPH</name>
<protein>
    <submittedName>
        <fullName evidence="3">Tripartite tricarboxylate transporter TctB family protein</fullName>
    </submittedName>
</protein>
<keyword evidence="1" id="KW-0812">Transmembrane</keyword>
<evidence type="ECO:0000256" key="1">
    <source>
        <dbReference type="SAM" id="Phobius"/>
    </source>
</evidence>
<evidence type="ECO:0000259" key="2">
    <source>
        <dbReference type="Pfam" id="PF07331"/>
    </source>
</evidence>
<feature type="transmembrane region" description="Helical" evidence="1">
    <location>
        <begin position="12"/>
        <end position="32"/>
    </location>
</feature>
<feature type="domain" description="DUF1468" evidence="2">
    <location>
        <begin position="14"/>
        <end position="148"/>
    </location>
</feature>
<dbReference type="RefSeq" id="WP_213350951.1">
    <property type="nucleotide sequence ID" value="NZ_JAHBGB010000002.1"/>
</dbReference>
<dbReference type="InterPro" id="IPR009936">
    <property type="entry name" value="DUF1468"/>
</dbReference>
<keyword evidence="4" id="KW-1185">Reference proteome</keyword>
<gene>
    <name evidence="3" type="ORF">ACFSNC_09275</name>
</gene>
<dbReference type="EMBL" id="JBHUHD010000001">
    <property type="protein sequence ID" value="MFD2140590.1"/>
    <property type="molecule type" value="Genomic_DNA"/>
</dbReference>
<feature type="transmembrane region" description="Helical" evidence="1">
    <location>
        <begin position="121"/>
        <end position="139"/>
    </location>
</feature>
<comment type="caution">
    <text evidence="3">The sequence shown here is derived from an EMBL/GenBank/DDBJ whole genome shotgun (WGS) entry which is preliminary data.</text>
</comment>
<reference evidence="4" key="1">
    <citation type="journal article" date="2019" name="Int. J. Syst. Evol. Microbiol.">
        <title>The Global Catalogue of Microorganisms (GCM) 10K type strain sequencing project: providing services to taxonomists for standard genome sequencing and annotation.</title>
        <authorList>
            <consortium name="The Broad Institute Genomics Platform"/>
            <consortium name="The Broad Institute Genome Sequencing Center for Infectious Disease"/>
            <person name="Wu L."/>
            <person name="Ma J."/>
        </authorList>
    </citation>
    <scope>NUCLEOTIDE SEQUENCE [LARGE SCALE GENOMIC DNA]</scope>
    <source>
        <strain evidence="4">CCM 7435</strain>
    </source>
</reference>
<proteinExistence type="predicted"/>
<keyword evidence="1" id="KW-1133">Transmembrane helix</keyword>
<dbReference type="Proteomes" id="UP001597299">
    <property type="component" value="Unassembled WGS sequence"/>
</dbReference>
<accession>A0ABW4YWN2</accession>
<keyword evidence="1" id="KW-0472">Membrane</keyword>